<evidence type="ECO:0000256" key="2">
    <source>
        <dbReference type="ARBA" id="ARBA00022679"/>
    </source>
</evidence>
<feature type="domain" description="Palmitoyltransferase DHHC" evidence="8">
    <location>
        <begin position="1"/>
        <end position="151"/>
    </location>
</feature>
<comment type="caution">
    <text evidence="9">The sequence shown here is derived from an EMBL/GenBank/DDBJ whole genome shotgun (WGS) entry which is preliminary data.</text>
</comment>
<dbReference type="Pfam" id="PF01529">
    <property type="entry name" value="DHHC"/>
    <property type="match status" value="1"/>
</dbReference>
<keyword evidence="5 7" id="KW-0472">Membrane</keyword>
<comment type="similarity">
    <text evidence="7">Belongs to the DHHC palmitoyltransferase family.</text>
</comment>
<protein>
    <recommendedName>
        <fullName evidence="7">Palmitoyltransferase</fullName>
        <ecNumber evidence="7">2.3.1.225</ecNumber>
    </recommendedName>
</protein>
<dbReference type="Proteomes" id="UP000023152">
    <property type="component" value="Unassembled WGS sequence"/>
</dbReference>
<feature type="transmembrane region" description="Helical" evidence="7">
    <location>
        <begin position="20"/>
        <end position="40"/>
    </location>
</feature>
<evidence type="ECO:0000313" key="10">
    <source>
        <dbReference type="Proteomes" id="UP000023152"/>
    </source>
</evidence>
<keyword evidence="2 7" id="KW-0808">Transferase</keyword>
<dbReference type="InterPro" id="IPR001594">
    <property type="entry name" value="Palmitoyltrfase_DHHC"/>
</dbReference>
<accession>X6LLI0</accession>
<keyword evidence="4 7" id="KW-1133">Transmembrane helix</keyword>
<dbReference type="PANTHER" id="PTHR12246">
    <property type="entry name" value="PALMITOYLTRANSFERASE ZDHHC16"/>
    <property type="match status" value="1"/>
</dbReference>
<proteinExistence type="inferred from homology"/>
<dbReference type="AlphaFoldDB" id="X6LLI0"/>
<dbReference type="PROSITE" id="PS50216">
    <property type="entry name" value="DHHC"/>
    <property type="match status" value="1"/>
</dbReference>
<evidence type="ECO:0000313" key="9">
    <source>
        <dbReference type="EMBL" id="ETO01987.1"/>
    </source>
</evidence>
<evidence type="ECO:0000256" key="7">
    <source>
        <dbReference type="RuleBase" id="RU079119"/>
    </source>
</evidence>
<keyword evidence="10" id="KW-1185">Reference proteome</keyword>
<dbReference type="EMBL" id="ASPP01036942">
    <property type="protein sequence ID" value="ETO01987.1"/>
    <property type="molecule type" value="Genomic_DNA"/>
</dbReference>
<feature type="transmembrane region" description="Helical" evidence="7">
    <location>
        <begin position="113"/>
        <end position="134"/>
    </location>
</feature>
<evidence type="ECO:0000259" key="8">
    <source>
        <dbReference type="Pfam" id="PF01529"/>
    </source>
</evidence>
<keyword evidence="6 7" id="KW-0012">Acyltransferase</keyword>
<sequence>MDHHCPWMWNCVGYRNYRYFYMFLLYLWLGTLFYLYFGYYRIFQLYKVSRCSFSFLPWMFCHLRKVRISFSVLGLPLQDAPQSPNLNNENIISNPSENISWMDGRSYDDDSELFIFTYFLCCGINIVMLGFLGWHSFLVAKNQTTLESFQNMNAQFRKLRRFQRLHDFKYLYDLGSIRLNLQQIFGKKFYLSFFPIWDLPMGNGFVFPLRDKIHQIVFCKSDSTPHDADSIKISLHHV</sequence>
<dbReference type="GO" id="GO:0016020">
    <property type="term" value="C:membrane"/>
    <property type="evidence" value="ECO:0007669"/>
    <property type="project" value="UniProtKB-SubCell"/>
</dbReference>
<dbReference type="EC" id="2.3.1.225" evidence="7"/>
<dbReference type="OrthoDB" id="9909019at2759"/>
<name>X6LLI0_RETFI</name>
<gene>
    <name evidence="9" type="ORF">RFI_35452</name>
</gene>
<keyword evidence="3 7" id="KW-0812">Transmembrane</keyword>
<reference evidence="9 10" key="1">
    <citation type="journal article" date="2013" name="Curr. Biol.">
        <title>The Genome of the Foraminiferan Reticulomyxa filosa.</title>
        <authorList>
            <person name="Glockner G."/>
            <person name="Hulsmann N."/>
            <person name="Schleicher M."/>
            <person name="Noegel A.A."/>
            <person name="Eichinger L."/>
            <person name="Gallinger C."/>
            <person name="Pawlowski J."/>
            <person name="Sierra R."/>
            <person name="Euteneuer U."/>
            <person name="Pillet L."/>
            <person name="Moustafa A."/>
            <person name="Platzer M."/>
            <person name="Groth M."/>
            <person name="Szafranski K."/>
            <person name="Schliwa M."/>
        </authorList>
    </citation>
    <scope>NUCLEOTIDE SEQUENCE [LARGE SCALE GENOMIC DNA]</scope>
</reference>
<comment type="domain">
    <text evidence="7">The DHHC domain is required for palmitoyltransferase activity.</text>
</comment>
<comment type="subcellular location">
    <subcellularLocation>
        <location evidence="1">Membrane</location>
        <topology evidence="1">Multi-pass membrane protein</topology>
    </subcellularLocation>
</comment>
<evidence type="ECO:0000256" key="6">
    <source>
        <dbReference type="ARBA" id="ARBA00023315"/>
    </source>
</evidence>
<evidence type="ECO:0000256" key="5">
    <source>
        <dbReference type="ARBA" id="ARBA00023136"/>
    </source>
</evidence>
<evidence type="ECO:0000256" key="1">
    <source>
        <dbReference type="ARBA" id="ARBA00004141"/>
    </source>
</evidence>
<dbReference type="GO" id="GO:0019706">
    <property type="term" value="F:protein-cysteine S-palmitoyltransferase activity"/>
    <property type="evidence" value="ECO:0007669"/>
    <property type="project" value="UniProtKB-EC"/>
</dbReference>
<evidence type="ECO:0000256" key="4">
    <source>
        <dbReference type="ARBA" id="ARBA00022989"/>
    </source>
</evidence>
<comment type="catalytic activity">
    <reaction evidence="7">
        <text>L-cysteinyl-[protein] + hexadecanoyl-CoA = S-hexadecanoyl-L-cysteinyl-[protein] + CoA</text>
        <dbReference type="Rhea" id="RHEA:36683"/>
        <dbReference type="Rhea" id="RHEA-COMP:10131"/>
        <dbReference type="Rhea" id="RHEA-COMP:11032"/>
        <dbReference type="ChEBI" id="CHEBI:29950"/>
        <dbReference type="ChEBI" id="CHEBI:57287"/>
        <dbReference type="ChEBI" id="CHEBI:57379"/>
        <dbReference type="ChEBI" id="CHEBI:74151"/>
        <dbReference type="EC" id="2.3.1.225"/>
    </reaction>
</comment>
<dbReference type="InterPro" id="IPR039859">
    <property type="entry name" value="PFA4/ZDH16/20/ERF2-like"/>
</dbReference>
<evidence type="ECO:0000256" key="3">
    <source>
        <dbReference type="ARBA" id="ARBA00022692"/>
    </source>
</evidence>
<organism evidence="9 10">
    <name type="scientific">Reticulomyxa filosa</name>
    <dbReference type="NCBI Taxonomy" id="46433"/>
    <lineage>
        <taxon>Eukaryota</taxon>
        <taxon>Sar</taxon>
        <taxon>Rhizaria</taxon>
        <taxon>Retaria</taxon>
        <taxon>Foraminifera</taxon>
        <taxon>Monothalamids</taxon>
        <taxon>Reticulomyxidae</taxon>
        <taxon>Reticulomyxa</taxon>
    </lineage>
</organism>